<organism evidence="2 3">
    <name type="scientific">Macrophomina phaseolina</name>
    <dbReference type="NCBI Taxonomy" id="35725"/>
    <lineage>
        <taxon>Eukaryota</taxon>
        <taxon>Fungi</taxon>
        <taxon>Dikarya</taxon>
        <taxon>Ascomycota</taxon>
        <taxon>Pezizomycotina</taxon>
        <taxon>Dothideomycetes</taxon>
        <taxon>Dothideomycetes incertae sedis</taxon>
        <taxon>Botryosphaeriales</taxon>
        <taxon>Botryosphaeriaceae</taxon>
        <taxon>Macrophomina</taxon>
    </lineage>
</organism>
<evidence type="ECO:0000313" key="3">
    <source>
        <dbReference type="Proteomes" id="UP000774617"/>
    </source>
</evidence>
<proteinExistence type="predicted"/>
<gene>
    <name evidence="2" type="ORF">B0J12DRAFT_682040</name>
</gene>
<comment type="caution">
    <text evidence="2">The sequence shown here is derived from an EMBL/GenBank/DDBJ whole genome shotgun (WGS) entry which is preliminary data.</text>
</comment>
<feature type="compositionally biased region" description="Polar residues" evidence="1">
    <location>
        <begin position="1"/>
        <end position="17"/>
    </location>
</feature>
<sequence length="268" mass="29017">MPPVNQLNSLKTPTEFATSPGHGRRGSAILPASVTKVFVPFLGYKHNHSQQSGGISIADAILRTDIRIGRASCAAHLFNQAATFKPDRDPFLPLAPVQLHAKQCVFCDAATLAISVLLSLATGPFLSMRYLPHTGNKPLHVFTHTVRPRGVLKIKATGHRRALAVGCGTKRTNPSNAALVPSQAARHAGKEKIKAWALRAKEAVISSKVVNLMIGFVGLGAQLAIASTKLTQHLHYVHCKGSRILRAAEIFSITSGNRHKHRLYRTIF</sequence>
<dbReference type="Proteomes" id="UP000774617">
    <property type="component" value="Unassembled WGS sequence"/>
</dbReference>
<dbReference type="EMBL" id="JAGTJR010000045">
    <property type="protein sequence ID" value="KAH7030148.1"/>
    <property type="molecule type" value="Genomic_DNA"/>
</dbReference>
<reference evidence="2 3" key="1">
    <citation type="journal article" date="2021" name="Nat. Commun.">
        <title>Genetic determinants of endophytism in the Arabidopsis root mycobiome.</title>
        <authorList>
            <person name="Mesny F."/>
            <person name="Miyauchi S."/>
            <person name="Thiergart T."/>
            <person name="Pickel B."/>
            <person name="Atanasova L."/>
            <person name="Karlsson M."/>
            <person name="Huettel B."/>
            <person name="Barry K.W."/>
            <person name="Haridas S."/>
            <person name="Chen C."/>
            <person name="Bauer D."/>
            <person name="Andreopoulos W."/>
            <person name="Pangilinan J."/>
            <person name="LaButti K."/>
            <person name="Riley R."/>
            <person name="Lipzen A."/>
            <person name="Clum A."/>
            <person name="Drula E."/>
            <person name="Henrissat B."/>
            <person name="Kohler A."/>
            <person name="Grigoriev I.V."/>
            <person name="Martin F.M."/>
            <person name="Hacquard S."/>
        </authorList>
    </citation>
    <scope>NUCLEOTIDE SEQUENCE [LARGE SCALE GENOMIC DNA]</scope>
    <source>
        <strain evidence="2 3">MPI-SDFR-AT-0080</strain>
    </source>
</reference>
<protein>
    <submittedName>
        <fullName evidence="2">Uncharacterized protein</fullName>
    </submittedName>
</protein>
<name>A0ABQ8FWQ2_9PEZI</name>
<evidence type="ECO:0000313" key="2">
    <source>
        <dbReference type="EMBL" id="KAH7030148.1"/>
    </source>
</evidence>
<keyword evidence="3" id="KW-1185">Reference proteome</keyword>
<evidence type="ECO:0000256" key="1">
    <source>
        <dbReference type="SAM" id="MobiDB-lite"/>
    </source>
</evidence>
<feature type="region of interest" description="Disordered" evidence="1">
    <location>
        <begin position="1"/>
        <end position="24"/>
    </location>
</feature>
<accession>A0ABQ8FWQ2</accession>